<feature type="non-terminal residue" evidence="13">
    <location>
        <position position="1"/>
    </location>
</feature>
<keyword evidence="12" id="KW-1015">Disulfide bond</keyword>
<protein>
    <recommendedName>
        <fullName evidence="5">NADH dehydrogenase [ubiquinone] 1 beta subcomplex subunit 7</fullName>
    </recommendedName>
</protein>
<dbReference type="GO" id="GO:0005743">
    <property type="term" value="C:mitochondrial inner membrane"/>
    <property type="evidence" value="ECO:0007669"/>
    <property type="project" value="UniProtKB-SubCell"/>
</dbReference>
<dbReference type="Pfam" id="PF05676">
    <property type="entry name" value="NDUF_B7"/>
    <property type="match status" value="1"/>
</dbReference>
<gene>
    <name evidence="13" type="ORF">TRIADDRAFT_8916</name>
</gene>
<keyword evidence="11" id="KW-0472">Membrane</keyword>
<evidence type="ECO:0000256" key="9">
    <source>
        <dbReference type="ARBA" id="ARBA00022982"/>
    </source>
</evidence>
<dbReference type="OMA" id="HELHAYN"/>
<evidence type="ECO:0000256" key="3">
    <source>
        <dbReference type="ARBA" id="ARBA00004637"/>
    </source>
</evidence>
<dbReference type="GO" id="GO:0005758">
    <property type="term" value="C:mitochondrial intermembrane space"/>
    <property type="evidence" value="ECO:0007669"/>
    <property type="project" value="UniProtKB-SubCell"/>
</dbReference>
<evidence type="ECO:0000256" key="7">
    <source>
        <dbReference type="ARBA" id="ARBA00022660"/>
    </source>
</evidence>
<keyword evidence="14" id="KW-1185">Reference proteome</keyword>
<organism evidence="13 14">
    <name type="scientific">Trichoplax adhaerens</name>
    <name type="common">Trichoplax reptans</name>
    <dbReference type="NCBI Taxonomy" id="10228"/>
    <lineage>
        <taxon>Eukaryota</taxon>
        <taxon>Metazoa</taxon>
        <taxon>Placozoa</taxon>
        <taxon>Uniplacotomia</taxon>
        <taxon>Trichoplacea</taxon>
        <taxon>Trichoplacidae</taxon>
        <taxon>Trichoplax</taxon>
    </lineage>
</organism>
<evidence type="ECO:0000256" key="12">
    <source>
        <dbReference type="ARBA" id="ARBA00023157"/>
    </source>
</evidence>
<keyword evidence="7" id="KW-0679">Respiratory chain</keyword>
<keyword evidence="10" id="KW-0496">Mitochondrion</keyword>
<evidence type="ECO:0000256" key="8">
    <source>
        <dbReference type="ARBA" id="ARBA00022792"/>
    </source>
</evidence>
<dbReference type="eggNOG" id="KOG3468">
    <property type="taxonomic scope" value="Eukaryota"/>
</dbReference>
<comment type="similarity">
    <text evidence="4">Belongs to the complex I NDUFB7 subunit family.</text>
</comment>
<dbReference type="GeneID" id="6756084"/>
<evidence type="ECO:0000313" key="14">
    <source>
        <dbReference type="Proteomes" id="UP000009022"/>
    </source>
</evidence>
<evidence type="ECO:0000256" key="10">
    <source>
        <dbReference type="ARBA" id="ARBA00023128"/>
    </source>
</evidence>
<evidence type="ECO:0000256" key="4">
    <source>
        <dbReference type="ARBA" id="ARBA00008006"/>
    </source>
</evidence>
<keyword evidence="8" id="KW-0999">Mitochondrion inner membrane</keyword>
<accession>B3S3R5</accession>
<evidence type="ECO:0000256" key="11">
    <source>
        <dbReference type="ARBA" id="ARBA00023136"/>
    </source>
</evidence>
<evidence type="ECO:0000256" key="6">
    <source>
        <dbReference type="ARBA" id="ARBA00022448"/>
    </source>
</evidence>
<dbReference type="KEGG" id="tad:TRIADDRAFT_8916"/>
<dbReference type="RefSeq" id="XP_002115059.1">
    <property type="nucleotide sequence ID" value="XM_002115023.1"/>
</dbReference>
<comment type="subcellular location">
    <subcellularLocation>
        <location evidence="3">Mitochondrion inner membrane</location>
        <topology evidence="3">Peripheral membrane protein</topology>
    </subcellularLocation>
    <subcellularLocation>
        <location evidence="2">Mitochondrion intermembrane space</location>
    </subcellularLocation>
</comment>
<name>B3S3R5_TRIAD</name>
<dbReference type="Proteomes" id="UP000009022">
    <property type="component" value="Unassembled WGS sequence"/>
</dbReference>
<proteinExistence type="inferred from homology"/>
<dbReference type="STRING" id="10228.B3S3R5"/>
<dbReference type="PANTHER" id="PTHR20900:SF0">
    <property type="entry name" value="NADH DEHYDROGENASE [UBIQUINONE] 1 BETA SUBCOMPLEX SUBUNIT 7"/>
    <property type="match status" value="1"/>
</dbReference>
<keyword evidence="6" id="KW-0813">Transport</keyword>
<dbReference type="PROSITE" id="PS51808">
    <property type="entry name" value="CHCH"/>
    <property type="match status" value="1"/>
</dbReference>
<dbReference type="AlphaFoldDB" id="B3S3R5"/>
<keyword evidence="9" id="KW-0249">Electron transport</keyword>
<dbReference type="InterPro" id="IPR008698">
    <property type="entry name" value="NDUB7"/>
</dbReference>
<dbReference type="PhylomeDB" id="B3S3R5"/>
<dbReference type="InParanoid" id="B3S3R5"/>
<evidence type="ECO:0000313" key="13">
    <source>
        <dbReference type="EMBL" id="EDV22515.1"/>
    </source>
</evidence>
<feature type="non-terminal residue" evidence="13">
    <location>
        <position position="56"/>
    </location>
</feature>
<dbReference type="OrthoDB" id="268414at2759"/>
<comment type="function">
    <text evidence="1">Accessory subunit of the mitochondrial membrane respiratory chain NADH dehydrogenase (Complex I), that is believed not to be involved in catalysis. Complex I functions in the transfer of electrons from NADH to the respiratory chain. The immediate electron acceptor for the enzyme is believed to be ubiquinone.</text>
</comment>
<sequence length="56" mass="7036">EMQVTAQEMEDAKVPLHRRDFCAHVYIPLMKCRKENYYLPWRCQHERHAWHECEYE</sequence>
<dbReference type="CTD" id="6756084"/>
<evidence type="ECO:0000256" key="2">
    <source>
        <dbReference type="ARBA" id="ARBA00004569"/>
    </source>
</evidence>
<evidence type="ECO:0000256" key="5">
    <source>
        <dbReference type="ARBA" id="ARBA00018677"/>
    </source>
</evidence>
<dbReference type="PANTHER" id="PTHR20900">
    <property type="entry name" value="NADH:UBIQUINONE OXIDOREDUCTASE B18-LIKE SUBUNIT"/>
    <property type="match status" value="1"/>
</dbReference>
<dbReference type="HOGENOM" id="CLU_154847_3_1_1"/>
<dbReference type="EMBL" id="DS985249">
    <property type="protein sequence ID" value="EDV22515.1"/>
    <property type="molecule type" value="Genomic_DNA"/>
</dbReference>
<reference evidence="13 14" key="1">
    <citation type="journal article" date="2008" name="Nature">
        <title>The Trichoplax genome and the nature of placozoans.</title>
        <authorList>
            <person name="Srivastava M."/>
            <person name="Begovic E."/>
            <person name="Chapman J."/>
            <person name="Putnam N.H."/>
            <person name="Hellsten U."/>
            <person name="Kawashima T."/>
            <person name="Kuo A."/>
            <person name="Mitros T."/>
            <person name="Salamov A."/>
            <person name="Carpenter M.L."/>
            <person name="Signorovitch A.Y."/>
            <person name="Moreno M.A."/>
            <person name="Kamm K."/>
            <person name="Grimwood J."/>
            <person name="Schmutz J."/>
            <person name="Shapiro H."/>
            <person name="Grigoriev I.V."/>
            <person name="Buss L.W."/>
            <person name="Schierwater B."/>
            <person name="Dellaporta S.L."/>
            <person name="Rokhsar D.S."/>
        </authorList>
    </citation>
    <scope>NUCLEOTIDE SEQUENCE [LARGE SCALE GENOMIC DNA]</scope>
    <source>
        <strain evidence="13 14">Grell-BS-1999</strain>
    </source>
</reference>
<evidence type="ECO:0000256" key="1">
    <source>
        <dbReference type="ARBA" id="ARBA00003195"/>
    </source>
</evidence>